<dbReference type="STRING" id="574376.BAMA_05390"/>
<dbReference type="Proteomes" id="UP000027822">
    <property type="component" value="Unassembled WGS sequence"/>
</dbReference>
<dbReference type="GO" id="GO:0005829">
    <property type="term" value="C:cytosol"/>
    <property type="evidence" value="ECO:0007669"/>
    <property type="project" value="TreeGrafter"/>
</dbReference>
<dbReference type="SUPFAM" id="SSF69572">
    <property type="entry name" value="Activating enzymes of the ubiquitin-like proteins"/>
    <property type="match status" value="1"/>
</dbReference>
<protein>
    <submittedName>
        <fullName evidence="3">Thiamine biosynthesis protein MoeB</fullName>
    </submittedName>
</protein>
<accession>A0A073JW63</accession>
<evidence type="ECO:0000259" key="2">
    <source>
        <dbReference type="Pfam" id="PF00899"/>
    </source>
</evidence>
<dbReference type="PANTHER" id="PTHR10953:SF102">
    <property type="entry name" value="ADENYLYLTRANSFERASE AND SULFURTRANSFERASE MOCS3"/>
    <property type="match status" value="1"/>
</dbReference>
<dbReference type="CDD" id="cd00757">
    <property type="entry name" value="ThiF_MoeB_HesA_family"/>
    <property type="match status" value="1"/>
</dbReference>
<dbReference type="FunFam" id="3.40.50.720:FF:000080">
    <property type="entry name" value="Thiazole biosynthesis adenylyltransferase ThiF"/>
    <property type="match status" value="1"/>
</dbReference>
<dbReference type="OrthoDB" id="9804286at2"/>
<dbReference type="GO" id="GO:0008641">
    <property type="term" value="F:ubiquitin-like modifier activating enzyme activity"/>
    <property type="evidence" value="ECO:0007669"/>
    <property type="project" value="InterPro"/>
</dbReference>
<organism evidence="3 4">
    <name type="scientific">Bacillus manliponensis</name>
    <dbReference type="NCBI Taxonomy" id="574376"/>
    <lineage>
        <taxon>Bacteria</taxon>
        <taxon>Bacillati</taxon>
        <taxon>Bacillota</taxon>
        <taxon>Bacilli</taxon>
        <taxon>Bacillales</taxon>
        <taxon>Bacillaceae</taxon>
        <taxon>Bacillus</taxon>
        <taxon>Bacillus cereus group</taxon>
    </lineage>
</organism>
<keyword evidence="4" id="KW-1185">Reference proteome</keyword>
<feature type="domain" description="THIF-type NAD/FAD binding fold" evidence="2">
    <location>
        <begin position="5"/>
        <end position="239"/>
    </location>
</feature>
<dbReference type="GO" id="GO:0004792">
    <property type="term" value="F:thiosulfate-cyanide sulfurtransferase activity"/>
    <property type="evidence" value="ECO:0007669"/>
    <property type="project" value="TreeGrafter"/>
</dbReference>
<proteinExistence type="inferred from homology"/>
<evidence type="ECO:0000256" key="1">
    <source>
        <dbReference type="ARBA" id="ARBA00009919"/>
    </source>
</evidence>
<dbReference type="PANTHER" id="PTHR10953">
    <property type="entry name" value="UBIQUITIN-ACTIVATING ENZYME E1"/>
    <property type="match status" value="1"/>
</dbReference>
<name>A0A073JW63_9BACI</name>
<dbReference type="RefSeq" id="WP_034640968.1">
    <property type="nucleotide sequence ID" value="NZ_CBCSJC010000006.1"/>
</dbReference>
<dbReference type="InterPro" id="IPR035985">
    <property type="entry name" value="Ubiquitin-activating_enz"/>
</dbReference>
<dbReference type="GO" id="GO:0016779">
    <property type="term" value="F:nucleotidyltransferase activity"/>
    <property type="evidence" value="ECO:0007669"/>
    <property type="project" value="TreeGrafter"/>
</dbReference>
<comment type="similarity">
    <text evidence="1">Belongs to the HesA/MoeB/ThiF family.</text>
</comment>
<dbReference type="Gene3D" id="3.40.50.720">
    <property type="entry name" value="NAD(P)-binding Rossmann-like Domain"/>
    <property type="match status" value="1"/>
</dbReference>
<comment type="caution">
    <text evidence="3">The sequence shown here is derived from an EMBL/GenBank/DDBJ whole genome shotgun (WGS) entry which is preliminary data.</text>
</comment>
<dbReference type="GO" id="GO:0008146">
    <property type="term" value="F:sulfotransferase activity"/>
    <property type="evidence" value="ECO:0007669"/>
    <property type="project" value="TreeGrafter"/>
</dbReference>
<dbReference type="NCBIfam" id="NF009123">
    <property type="entry name" value="PRK12475.1"/>
    <property type="match status" value="1"/>
</dbReference>
<reference evidence="3 4" key="1">
    <citation type="submission" date="2014-06" db="EMBL/GenBank/DDBJ databases">
        <title>Draft genome sequence of Bacillus manliponensis JCM 15802 (MCCC 1A00708).</title>
        <authorList>
            <person name="Lai Q."/>
            <person name="Liu Y."/>
            <person name="Shao Z."/>
        </authorList>
    </citation>
    <scope>NUCLEOTIDE SEQUENCE [LARGE SCALE GENOMIC DNA]</scope>
    <source>
        <strain evidence="3 4">JCM 15802</strain>
    </source>
</reference>
<dbReference type="Pfam" id="PF00899">
    <property type="entry name" value="ThiF"/>
    <property type="match status" value="1"/>
</dbReference>
<dbReference type="InterPro" id="IPR000594">
    <property type="entry name" value="ThiF_NAD_FAD-bd"/>
</dbReference>
<dbReference type="EMBL" id="JOTN01000014">
    <property type="protein sequence ID" value="KEK18456.1"/>
    <property type="molecule type" value="Genomic_DNA"/>
</dbReference>
<evidence type="ECO:0000313" key="4">
    <source>
        <dbReference type="Proteomes" id="UP000027822"/>
    </source>
</evidence>
<dbReference type="AlphaFoldDB" id="A0A073JW63"/>
<evidence type="ECO:0000313" key="3">
    <source>
        <dbReference type="EMBL" id="KEK18456.1"/>
    </source>
</evidence>
<gene>
    <name evidence="3" type="ORF">BAMA_05390</name>
</gene>
<dbReference type="InterPro" id="IPR045886">
    <property type="entry name" value="ThiF/MoeB/HesA"/>
</dbReference>
<dbReference type="eggNOG" id="COG0476">
    <property type="taxonomic scope" value="Bacteria"/>
</dbReference>
<sequence length="337" mass="38474">MQERYSRQVLFSEIGESGQRRLRKKHVLLIGAGALGSANAEVLTRAGVGKITIVDRDYVEWSNLQRQQLYTEDDAKRYMPKAVAAAEHLRKINGDVVIEPVITDVTVQEIEKLIQHIDLIIDATDNFDTRLLINDISQRENIPWIYGGCVGSYGVTYTIIPGKTPCFRCLMEHPTSGATCDTVGVIQPVVQMVVAYQTAEALKILVEDFESLRETMVSFDLWHNQYMAVKVNRQKKEKCLSCGHIRTYPSLTFDMQTKTEVLCGRNTVQIRPAVKQELQLEEIEKRLQKSVTVQRTPYLLSFHVEEYRFVLFNDGRAFVHGTNDIQVAKRLYARYIG</sequence>